<dbReference type="EMBL" id="JANQDX010000012">
    <property type="protein sequence ID" value="KAL0914250.1"/>
    <property type="molecule type" value="Genomic_DNA"/>
</dbReference>
<dbReference type="AlphaFoldDB" id="A0ABD0UNP3"/>
<keyword evidence="2" id="KW-1185">Reference proteome</keyword>
<organism evidence="1 2">
    <name type="scientific">Dendrobium thyrsiflorum</name>
    <name type="common">Pinecone-like raceme dendrobium</name>
    <name type="synonym">Orchid</name>
    <dbReference type="NCBI Taxonomy" id="117978"/>
    <lineage>
        <taxon>Eukaryota</taxon>
        <taxon>Viridiplantae</taxon>
        <taxon>Streptophyta</taxon>
        <taxon>Embryophyta</taxon>
        <taxon>Tracheophyta</taxon>
        <taxon>Spermatophyta</taxon>
        <taxon>Magnoliopsida</taxon>
        <taxon>Liliopsida</taxon>
        <taxon>Asparagales</taxon>
        <taxon>Orchidaceae</taxon>
        <taxon>Epidendroideae</taxon>
        <taxon>Malaxideae</taxon>
        <taxon>Dendrobiinae</taxon>
        <taxon>Dendrobium</taxon>
    </lineage>
</organism>
<gene>
    <name evidence="1" type="ORF">M5K25_014576</name>
</gene>
<dbReference type="Proteomes" id="UP001552299">
    <property type="component" value="Unassembled WGS sequence"/>
</dbReference>
<accession>A0ABD0UNP3</accession>
<evidence type="ECO:0000313" key="1">
    <source>
        <dbReference type="EMBL" id="KAL0914250.1"/>
    </source>
</evidence>
<proteinExistence type="predicted"/>
<evidence type="ECO:0000313" key="2">
    <source>
        <dbReference type="Proteomes" id="UP001552299"/>
    </source>
</evidence>
<comment type="caution">
    <text evidence="1">The sequence shown here is derived from an EMBL/GenBank/DDBJ whole genome shotgun (WGS) entry which is preliminary data.</text>
</comment>
<sequence length="86" mass="10265">MTVKMATIGSHWLGKYTDVTMRLSSSPGEVTALWKKRKRLWDPSCRQCQLVDMRKQMRRQMRAKDREISQLNEKMTQMIVQMKVMM</sequence>
<reference evidence="1 2" key="1">
    <citation type="journal article" date="2024" name="Plant Biotechnol. J.">
        <title>Dendrobium thyrsiflorum genome and its molecular insights into genes involved in important horticultural traits.</title>
        <authorList>
            <person name="Chen B."/>
            <person name="Wang J.Y."/>
            <person name="Zheng P.J."/>
            <person name="Li K.L."/>
            <person name="Liang Y.M."/>
            <person name="Chen X.F."/>
            <person name="Zhang C."/>
            <person name="Zhao X."/>
            <person name="He X."/>
            <person name="Zhang G.Q."/>
            <person name="Liu Z.J."/>
            <person name="Xu Q."/>
        </authorList>
    </citation>
    <scope>NUCLEOTIDE SEQUENCE [LARGE SCALE GENOMIC DNA]</scope>
    <source>
        <strain evidence="1">GZMU011</strain>
    </source>
</reference>
<protein>
    <submittedName>
        <fullName evidence="1">Uncharacterized protein</fullName>
    </submittedName>
</protein>
<name>A0ABD0UNP3_DENTH</name>